<dbReference type="Gene3D" id="3.40.50.1820">
    <property type="entry name" value="alpha/beta hydrolase"/>
    <property type="match status" value="1"/>
</dbReference>
<dbReference type="SUPFAM" id="SSF53474">
    <property type="entry name" value="alpha/beta-Hydrolases"/>
    <property type="match status" value="1"/>
</dbReference>
<gene>
    <name evidence="7" type="primary">LOC111124640</name>
</gene>
<dbReference type="RefSeq" id="XP_022323407.1">
    <property type="nucleotide sequence ID" value="XM_022467699.1"/>
</dbReference>
<dbReference type="Pfam" id="PF05577">
    <property type="entry name" value="Peptidase_S28"/>
    <property type="match status" value="1"/>
</dbReference>
<dbReference type="GO" id="GO:0031982">
    <property type="term" value="C:vesicle"/>
    <property type="evidence" value="ECO:0007669"/>
    <property type="project" value="TreeGrafter"/>
</dbReference>
<evidence type="ECO:0000256" key="3">
    <source>
        <dbReference type="ARBA" id="ARBA00022729"/>
    </source>
</evidence>
<accession>A0A8B8D5J0</accession>
<dbReference type="GO" id="GO:0008239">
    <property type="term" value="F:dipeptidyl-peptidase activity"/>
    <property type="evidence" value="ECO:0007669"/>
    <property type="project" value="TreeGrafter"/>
</dbReference>
<reference evidence="7" key="1">
    <citation type="submission" date="2025-08" db="UniProtKB">
        <authorList>
            <consortium name="RefSeq"/>
        </authorList>
    </citation>
    <scope>IDENTIFICATION</scope>
    <source>
        <tissue evidence="7">Whole sample</tissue>
    </source>
</reference>
<dbReference type="GeneID" id="111124640"/>
<dbReference type="InterPro" id="IPR042269">
    <property type="entry name" value="Ser_carbopepase_S28_SKS"/>
</dbReference>
<evidence type="ECO:0000256" key="2">
    <source>
        <dbReference type="ARBA" id="ARBA00022670"/>
    </source>
</evidence>
<dbReference type="PANTHER" id="PTHR11010">
    <property type="entry name" value="PROTEASE S28 PRO-X CARBOXYPEPTIDASE-RELATED"/>
    <property type="match status" value="1"/>
</dbReference>
<dbReference type="KEGG" id="cvn:111124640"/>
<proteinExistence type="inferred from homology"/>
<dbReference type="GO" id="GO:0070008">
    <property type="term" value="F:serine-type exopeptidase activity"/>
    <property type="evidence" value="ECO:0007669"/>
    <property type="project" value="InterPro"/>
</dbReference>
<dbReference type="OrthoDB" id="2130629at2759"/>
<dbReference type="Gene3D" id="1.20.120.980">
    <property type="entry name" value="Serine carboxypeptidase S28, SKS domain"/>
    <property type="match status" value="1"/>
</dbReference>
<dbReference type="InterPro" id="IPR029058">
    <property type="entry name" value="AB_hydrolase_fold"/>
</dbReference>
<keyword evidence="4" id="KW-0378">Hydrolase</keyword>
<evidence type="ECO:0000256" key="5">
    <source>
        <dbReference type="ARBA" id="ARBA00023180"/>
    </source>
</evidence>
<keyword evidence="5" id="KW-0325">Glycoprotein</keyword>
<dbReference type="GO" id="GO:0006508">
    <property type="term" value="P:proteolysis"/>
    <property type="evidence" value="ECO:0007669"/>
    <property type="project" value="UniProtKB-KW"/>
</dbReference>
<dbReference type="FunFam" id="1.20.120.980:FF:000001">
    <property type="entry name" value="Dipeptidyl peptidase 7"/>
    <property type="match status" value="1"/>
</dbReference>
<dbReference type="InterPro" id="IPR008758">
    <property type="entry name" value="Peptidase_S28"/>
</dbReference>
<keyword evidence="6" id="KW-1185">Reference proteome</keyword>
<evidence type="ECO:0000313" key="7">
    <source>
        <dbReference type="RefSeq" id="XP_022323407.1"/>
    </source>
</evidence>
<name>A0A8B8D5J0_CRAVI</name>
<sequence length="476" mass="53333">MKGKEMGLVANILVIISLTYVVITCAHSVPYKELYIDQYVDHFNFVSYGEFIFKERYLVQDQWWKPGVGPIFFYTGNEGPIEEFWDNTGFVFDIAPEFNALVVFAEHRFYGKSLPFGNKSFSHPYVGLLSIEQALGDYAVLLTVLRDELNATACPVITFGGSYGGMLSAYMRFKYPNLVAGSIAASAPIYLLSADSKRDFFWEDVTKDFNAVSPKCVERIQKAFAMMEEISKKPGGLKQLSTIFDLCNPLTSMDDFHHLMGWIRNSFTYLAMMDYPYPTSFMGNLPGNPVKVACGVILNNTDVLHGLAQAAAIFYNGTAHSCFDIWQDFVECADPTGCGTGLASMAWDYQACTEVHLPSGSNNVTDMFPVLPFTDDIRNQYCQKKWGVTPRDLWSEAQFWANNIKSASNIVFSNGDLDPWHRGGVTKAPNPNVGVILIKGGAHHLDLRASNKEDPSSVIQARNQEKAYIKKWITEY</sequence>
<evidence type="ECO:0000256" key="1">
    <source>
        <dbReference type="ARBA" id="ARBA00011079"/>
    </source>
</evidence>
<keyword evidence="3" id="KW-0732">Signal</keyword>
<keyword evidence="2" id="KW-0645">Protease</keyword>
<dbReference type="PANTHER" id="PTHR11010:SF107">
    <property type="entry name" value="DIPEPTIDYL PEPTIDASE 2"/>
    <property type="match status" value="1"/>
</dbReference>
<dbReference type="AlphaFoldDB" id="A0A8B8D5J0"/>
<comment type="similarity">
    <text evidence="1">Belongs to the peptidase S28 family.</text>
</comment>
<evidence type="ECO:0000256" key="4">
    <source>
        <dbReference type="ARBA" id="ARBA00022801"/>
    </source>
</evidence>
<organism evidence="6 7">
    <name type="scientific">Crassostrea virginica</name>
    <name type="common">Eastern oyster</name>
    <dbReference type="NCBI Taxonomy" id="6565"/>
    <lineage>
        <taxon>Eukaryota</taxon>
        <taxon>Metazoa</taxon>
        <taxon>Spiralia</taxon>
        <taxon>Lophotrochozoa</taxon>
        <taxon>Mollusca</taxon>
        <taxon>Bivalvia</taxon>
        <taxon>Autobranchia</taxon>
        <taxon>Pteriomorphia</taxon>
        <taxon>Ostreida</taxon>
        <taxon>Ostreoidea</taxon>
        <taxon>Ostreidae</taxon>
        <taxon>Crassostrea</taxon>
    </lineage>
</organism>
<evidence type="ECO:0000313" key="6">
    <source>
        <dbReference type="Proteomes" id="UP000694844"/>
    </source>
</evidence>
<dbReference type="Proteomes" id="UP000694844">
    <property type="component" value="Chromosome 3"/>
</dbReference>
<protein>
    <submittedName>
        <fullName evidence="7">Dipeptidyl peptidase 2-like</fullName>
    </submittedName>
</protein>